<proteinExistence type="predicted"/>
<dbReference type="RefSeq" id="WP_203897064.1">
    <property type="nucleotide sequence ID" value="NZ_BOPF01000002.1"/>
</dbReference>
<dbReference type="Proteomes" id="UP000619260">
    <property type="component" value="Unassembled WGS sequence"/>
</dbReference>
<dbReference type="AlphaFoldDB" id="A0A8J4DMK8"/>
<evidence type="ECO:0000313" key="1">
    <source>
        <dbReference type="EMBL" id="GIJ43494.1"/>
    </source>
</evidence>
<name>A0A8J4DMK8_9ACTN</name>
<dbReference type="EMBL" id="BOPF01000002">
    <property type="protein sequence ID" value="GIJ43494.1"/>
    <property type="molecule type" value="Genomic_DNA"/>
</dbReference>
<comment type="caution">
    <text evidence="1">The sequence shown here is derived from an EMBL/GenBank/DDBJ whole genome shotgun (WGS) entry which is preliminary data.</text>
</comment>
<keyword evidence="2" id="KW-1185">Reference proteome</keyword>
<sequence length="131" mass="13786">MTDACATCGAPVRPVVSERAEPRLNRTAWAVETRCGACGAAEVVDGWGEPPEDVRAALVARDGLTRLTVDPATATKLRTVQALRHVAATSIPEALARHEELITTGLTGRPAPMELLADLLRDAGVAVVVRP</sequence>
<evidence type="ECO:0000313" key="2">
    <source>
        <dbReference type="Proteomes" id="UP000619260"/>
    </source>
</evidence>
<accession>A0A8J4DMK8</accession>
<organism evidence="1 2">
    <name type="scientific">Virgisporangium aliadipatigenens</name>
    <dbReference type="NCBI Taxonomy" id="741659"/>
    <lineage>
        <taxon>Bacteria</taxon>
        <taxon>Bacillati</taxon>
        <taxon>Actinomycetota</taxon>
        <taxon>Actinomycetes</taxon>
        <taxon>Micromonosporales</taxon>
        <taxon>Micromonosporaceae</taxon>
        <taxon>Virgisporangium</taxon>
    </lineage>
</organism>
<gene>
    <name evidence="1" type="ORF">Val02_03800</name>
</gene>
<protein>
    <submittedName>
        <fullName evidence="1">Uncharacterized protein</fullName>
    </submittedName>
</protein>
<reference evidence="1" key="1">
    <citation type="submission" date="2021-01" db="EMBL/GenBank/DDBJ databases">
        <title>Whole genome shotgun sequence of Virgisporangium aliadipatigenens NBRC 105644.</title>
        <authorList>
            <person name="Komaki H."/>
            <person name="Tamura T."/>
        </authorList>
    </citation>
    <scope>NUCLEOTIDE SEQUENCE</scope>
    <source>
        <strain evidence="1">NBRC 105644</strain>
    </source>
</reference>